<keyword evidence="3" id="KW-0813">Transport</keyword>
<keyword evidence="10" id="KW-0812">Transmembrane</keyword>
<dbReference type="Gene3D" id="1.20.920.60">
    <property type="match status" value="1"/>
</dbReference>
<feature type="transmembrane region" description="Helical" evidence="10">
    <location>
        <begin position="7"/>
        <end position="32"/>
    </location>
</feature>
<keyword evidence="8" id="KW-0539">Nucleus</keyword>
<feature type="domain" description="Peptidase S59" evidence="11">
    <location>
        <begin position="797"/>
        <end position="938"/>
    </location>
</feature>
<dbReference type="PANTHER" id="PTHR23198:SF6">
    <property type="entry name" value="NUCLEAR PORE COMPLEX PROTEIN NUP98-NUP96"/>
    <property type="match status" value="1"/>
</dbReference>
<dbReference type="InterPro" id="IPR007230">
    <property type="entry name" value="Nup98_auto-Pept-S59_dom"/>
</dbReference>
<feature type="region of interest" description="Disordered" evidence="9">
    <location>
        <begin position="155"/>
        <end position="189"/>
    </location>
</feature>
<evidence type="ECO:0000259" key="11">
    <source>
        <dbReference type="PROSITE" id="PS51434"/>
    </source>
</evidence>
<proteinExistence type="inferred from homology"/>
<evidence type="ECO:0000256" key="6">
    <source>
        <dbReference type="ARBA" id="ARBA00023010"/>
    </source>
</evidence>
<keyword evidence="6" id="KW-0811">Translocation</keyword>
<keyword evidence="13" id="KW-1185">Reference proteome</keyword>
<keyword evidence="5" id="KW-0653">Protein transport</keyword>
<feature type="compositionally biased region" description="Pro residues" evidence="9">
    <location>
        <begin position="578"/>
        <end position="596"/>
    </location>
</feature>
<dbReference type="Proteomes" id="UP000654075">
    <property type="component" value="Unassembled WGS sequence"/>
</dbReference>
<dbReference type="GO" id="GO:0051028">
    <property type="term" value="P:mRNA transport"/>
    <property type="evidence" value="ECO:0007669"/>
    <property type="project" value="UniProtKB-KW"/>
</dbReference>
<keyword evidence="10" id="KW-1133">Transmembrane helix</keyword>
<dbReference type="Gene3D" id="3.30.1610.10">
    <property type="entry name" value="Peptidase S59, nucleoporin"/>
    <property type="match status" value="1"/>
</dbReference>
<dbReference type="InterPro" id="IPR036903">
    <property type="entry name" value="Nup98_auto-Pept-S59_dom_sf"/>
</dbReference>
<dbReference type="OrthoDB" id="419559at2759"/>
<dbReference type="PROSITE" id="PS51434">
    <property type="entry name" value="NUP_C"/>
    <property type="match status" value="1"/>
</dbReference>
<feature type="region of interest" description="Disordered" evidence="9">
    <location>
        <begin position="236"/>
        <end position="260"/>
    </location>
</feature>
<comment type="subcellular location">
    <subcellularLocation>
        <location evidence="1">Nucleus</location>
        <location evidence="1">Nuclear pore complex</location>
    </subcellularLocation>
</comment>
<name>A0A813DUS4_POLGL</name>
<evidence type="ECO:0000256" key="3">
    <source>
        <dbReference type="ARBA" id="ARBA00022448"/>
    </source>
</evidence>
<dbReference type="AlphaFoldDB" id="A0A813DUS4"/>
<organism evidence="12 13">
    <name type="scientific">Polarella glacialis</name>
    <name type="common">Dinoflagellate</name>
    <dbReference type="NCBI Taxonomy" id="89957"/>
    <lineage>
        <taxon>Eukaryota</taxon>
        <taxon>Sar</taxon>
        <taxon>Alveolata</taxon>
        <taxon>Dinophyceae</taxon>
        <taxon>Suessiales</taxon>
        <taxon>Suessiaceae</taxon>
        <taxon>Polarella</taxon>
    </lineage>
</organism>
<evidence type="ECO:0000256" key="9">
    <source>
        <dbReference type="SAM" id="MobiDB-lite"/>
    </source>
</evidence>
<evidence type="ECO:0000256" key="8">
    <source>
        <dbReference type="ARBA" id="ARBA00023242"/>
    </source>
</evidence>
<evidence type="ECO:0000313" key="13">
    <source>
        <dbReference type="Proteomes" id="UP000654075"/>
    </source>
</evidence>
<feature type="compositionally biased region" description="Low complexity" evidence="9">
    <location>
        <begin position="157"/>
        <end position="170"/>
    </location>
</feature>
<dbReference type="GO" id="GO:0005643">
    <property type="term" value="C:nuclear pore"/>
    <property type="evidence" value="ECO:0007669"/>
    <property type="project" value="UniProtKB-SubCell"/>
</dbReference>
<accession>A0A813DUS4</accession>
<keyword evidence="4" id="KW-0509">mRNA transport</keyword>
<evidence type="ECO:0000256" key="2">
    <source>
        <dbReference type="ARBA" id="ARBA00008926"/>
    </source>
</evidence>
<comment type="caution">
    <text evidence="12">The sequence shown here is derived from an EMBL/GenBank/DDBJ whole genome shotgun (WGS) entry which is preliminary data.</text>
</comment>
<protein>
    <recommendedName>
        <fullName evidence="11">Peptidase S59 domain-containing protein</fullName>
    </recommendedName>
</protein>
<evidence type="ECO:0000256" key="4">
    <source>
        <dbReference type="ARBA" id="ARBA00022816"/>
    </source>
</evidence>
<dbReference type="EMBL" id="CAJNNV010005666">
    <property type="protein sequence ID" value="CAE8592426.1"/>
    <property type="molecule type" value="Genomic_DNA"/>
</dbReference>
<dbReference type="PANTHER" id="PTHR23198">
    <property type="entry name" value="NUCLEOPORIN"/>
    <property type="match status" value="1"/>
</dbReference>
<comment type="similarity">
    <text evidence="2">Belongs to the nucleoporin GLFG family.</text>
</comment>
<evidence type="ECO:0000256" key="7">
    <source>
        <dbReference type="ARBA" id="ARBA00023132"/>
    </source>
</evidence>
<evidence type="ECO:0000256" key="10">
    <source>
        <dbReference type="SAM" id="Phobius"/>
    </source>
</evidence>
<feature type="region of interest" description="Disordered" evidence="9">
    <location>
        <begin position="436"/>
        <end position="648"/>
    </location>
</feature>
<dbReference type="SUPFAM" id="SSF82215">
    <property type="entry name" value="C-terminal autoproteolytic domain of nucleoporin nup98"/>
    <property type="match status" value="1"/>
</dbReference>
<sequence>MLFVAVVVVVVVIIVVVVVVLLLLLLLIWLLLLLVTCPSQAVGLVCCIMTSVEIRDSVSEGPIVHLGPGLAAYAGRATSPPRALSPRPGTTLSYPVAMRPVPLGSGHLPYGALGQREIASAPAMGPPALAAAAAAHLGPGRPVVFASGGHVSPAGYALPSSPRRAASPSLMEPRTAEASFGTPLSDTRQVWNMGPGHSVVARPGPVVPMLMSPRWGSSAATVRTSLSSATPWTACPKRVSQSPMSRHPGHVTAETWRPSQDSLADQLRKLQEAKTMARAAAAHSEQTIAQRQDQLRRETYKALYASGLAEALQRWPSPTSEDLRNVTPRRQQLVTPIQQPKSLRQSIPLAPGPVAGTAFAAGTAVANEQLGASSGRLMADSNHFNSNITLGTARQDTIRGESLADDQELPGESESIPPEVDDVGVMAGQLQQSSLWDGQGALDDPTQEEATQMEQVQRAEQEEQVQEAPKAQQLQQASAKPLPVQERALPHRLNPSSTKRGEEAASIARGQMQALAAAAAVSGTRGSSPGRGSFRGVARQDGARAASPKKAPGRAASPLGTGPRAASPRGVRKSSGPAPGPAPDPWSGPGPAPGPGPGLEHDFEDGARAASPKKAPGRAASPRGVRKSSGPAPAPGPAPGPGPGLEHDFEAEVSRCSQALQYWAKCVTTAHIREMRSLKRPPPQVAKIFEAIALLLEESGVRPTNYRKLLSDNLAGRLAGVDPASITASEGSRLRNLLEGVDVRQEQIARSFPPALGLATWCECLSAFLSRTSASWRAAHAEGALPYPQSSSQESARDEPLPTAGPQAAALAINGRSASHLELLAVSELTVTLPEVGSVVFHGLTDCAELDIDKMVVLKKGYVLVYPDSKTKPPAGQGLNKRSTVTMYQCFPPGEAVIDEDNMDYKNKIQKMTEENSACTFLDYNCQTGVWKFEVDHF</sequence>
<feature type="region of interest" description="Disordered" evidence="9">
    <location>
        <begin position="786"/>
        <end position="805"/>
    </location>
</feature>
<keyword evidence="7" id="KW-0906">Nuclear pore complex</keyword>
<reference evidence="12" key="1">
    <citation type="submission" date="2021-02" db="EMBL/GenBank/DDBJ databases">
        <authorList>
            <person name="Dougan E. K."/>
            <person name="Rhodes N."/>
            <person name="Thang M."/>
            <person name="Chan C."/>
        </authorList>
    </citation>
    <scope>NUCLEOTIDE SEQUENCE</scope>
</reference>
<feature type="compositionally biased region" description="Low complexity" evidence="9">
    <location>
        <begin position="514"/>
        <end position="536"/>
    </location>
</feature>
<dbReference type="GO" id="GO:0015031">
    <property type="term" value="P:protein transport"/>
    <property type="evidence" value="ECO:0007669"/>
    <property type="project" value="UniProtKB-KW"/>
</dbReference>
<evidence type="ECO:0000313" key="12">
    <source>
        <dbReference type="EMBL" id="CAE8592426.1"/>
    </source>
</evidence>
<dbReference type="InterPro" id="IPR037665">
    <property type="entry name" value="Nucleoporin_S59-like"/>
</dbReference>
<feature type="compositionally biased region" description="Pro residues" evidence="9">
    <location>
        <begin position="632"/>
        <end position="642"/>
    </location>
</feature>
<evidence type="ECO:0000256" key="5">
    <source>
        <dbReference type="ARBA" id="ARBA00022927"/>
    </source>
</evidence>
<dbReference type="Pfam" id="PF04096">
    <property type="entry name" value="Nucleoporin2"/>
    <property type="match status" value="1"/>
</dbReference>
<keyword evidence="10" id="KW-0472">Membrane</keyword>
<evidence type="ECO:0000256" key="1">
    <source>
        <dbReference type="ARBA" id="ARBA00004567"/>
    </source>
</evidence>
<dbReference type="GO" id="GO:0017056">
    <property type="term" value="F:structural constituent of nuclear pore"/>
    <property type="evidence" value="ECO:0007669"/>
    <property type="project" value="InterPro"/>
</dbReference>
<gene>
    <name evidence="12" type="ORF">PGLA1383_LOCUS11080</name>
</gene>